<evidence type="ECO:0000313" key="4">
    <source>
        <dbReference type="Proteomes" id="UP001152607"/>
    </source>
</evidence>
<feature type="transmembrane region" description="Helical" evidence="2">
    <location>
        <begin position="52"/>
        <end position="74"/>
    </location>
</feature>
<accession>A0A9W4U6E3</accession>
<keyword evidence="2" id="KW-1133">Transmembrane helix</keyword>
<dbReference type="AlphaFoldDB" id="A0A9W4U6E3"/>
<feature type="region of interest" description="Disordered" evidence="1">
    <location>
        <begin position="634"/>
        <end position="655"/>
    </location>
</feature>
<feature type="transmembrane region" description="Helical" evidence="2">
    <location>
        <begin position="154"/>
        <end position="172"/>
    </location>
</feature>
<gene>
    <name evidence="3" type="ORF">PDIGIT_LOCUS3681</name>
</gene>
<sequence length="655" mass="73312">MKTGSQPQQERAERASPSTVEAQRNQSSLDITQRLERKLAQLNKSDNVLKRWIYEIVTWTVSASCMAAIIMILLRLNNQEFQSRDTLAIAFTVLSKIASAALLLPVSEAIGQLKWNWFNGQKSKELWDFEIFDKASRGVWGSILLLFRTRGRSLAALGALLTLLLIANDTFFQQVINYSSHSTLAGESFVSRVVQYTPKSALPTRAGLSLTIEDYNIRPLLERFLFGRDSQPMSMGERINPDIPILCPTNNCTFPQYNTLGVCSRCVDVSDLLQFMCRAAPADWVGNLTRNWEYPNRTMCGYFLNATGPAPVMMFGYSLSEEGLPGEALLGRIFPLFTIPDKKAMWGGSIHFKGIQNVIQDAIVATYEGDPANVYRSQTPIAEECIICWCIKTMESTYLLDNYREKVIKTSSSSQAGAVIPWDSYPLNLDGKPGTFTSYAEDIAIRDISDPKVYGMDNLTHINVDAIFWNTFPSFLTAEPSSAPILRYRTYLEGHAYLRQPKTLAWLPPNNLTVYFERMGIAMTNAIRSSDSREMIKGSAHAMQTVVSVQWAWLAFPFALLFLSLAFLVATIIKTTKEAVDGPGVWKTSAMPTLIYSLPNDMQKQYTSTSGSETSLDGAKRLKIRLHPQKGWRVSGQPNSPMVVIRSNQPPPGWI</sequence>
<feature type="transmembrane region" description="Helical" evidence="2">
    <location>
        <begin position="86"/>
        <end position="106"/>
    </location>
</feature>
<keyword evidence="2" id="KW-0812">Transmembrane</keyword>
<dbReference type="InterPro" id="IPR021514">
    <property type="entry name" value="DUF3176"/>
</dbReference>
<dbReference type="PANTHER" id="PTHR35394:SF5">
    <property type="entry name" value="DUF3176 DOMAIN-CONTAINING PROTEIN"/>
    <property type="match status" value="1"/>
</dbReference>
<dbReference type="PANTHER" id="PTHR35394">
    <property type="entry name" value="DUF3176 DOMAIN-CONTAINING PROTEIN"/>
    <property type="match status" value="1"/>
</dbReference>
<dbReference type="Pfam" id="PF11374">
    <property type="entry name" value="DUF3176"/>
    <property type="match status" value="1"/>
</dbReference>
<evidence type="ECO:0008006" key="5">
    <source>
        <dbReference type="Google" id="ProtNLM"/>
    </source>
</evidence>
<keyword evidence="4" id="KW-1185">Reference proteome</keyword>
<feature type="region of interest" description="Disordered" evidence="1">
    <location>
        <begin position="1"/>
        <end position="28"/>
    </location>
</feature>
<keyword evidence="2" id="KW-0472">Membrane</keyword>
<proteinExistence type="predicted"/>
<dbReference type="EMBL" id="CAOQHR010000002">
    <property type="protein sequence ID" value="CAI6323215.1"/>
    <property type="molecule type" value="Genomic_DNA"/>
</dbReference>
<feature type="compositionally biased region" description="Polar residues" evidence="1">
    <location>
        <begin position="16"/>
        <end position="28"/>
    </location>
</feature>
<feature type="transmembrane region" description="Helical" evidence="2">
    <location>
        <begin position="551"/>
        <end position="573"/>
    </location>
</feature>
<dbReference type="Proteomes" id="UP001152607">
    <property type="component" value="Unassembled WGS sequence"/>
</dbReference>
<dbReference type="OrthoDB" id="5376804at2759"/>
<evidence type="ECO:0000256" key="1">
    <source>
        <dbReference type="SAM" id="MobiDB-lite"/>
    </source>
</evidence>
<protein>
    <recommendedName>
        <fullName evidence="5">DUF3176 domain containing protein</fullName>
    </recommendedName>
</protein>
<reference evidence="3" key="1">
    <citation type="submission" date="2023-01" db="EMBL/GenBank/DDBJ databases">
        <authorList>
            <person name="Van Ghelder C."/>
            <person name="Rancurel C."/>
        </authorList>
    </citation>
    <scope>NUCLEOTIDE SEQUENCE</scope>
    <source>
        <strain evidence="3">CNCM I-4278</strain>
    </source>
</reference>
<evidence type="ECO:0000313" key="3">
    <source>
        <dbReference type="EMBL" id="CAI6323215.1"/>
    </source>
</evidence>
<evidence type="ECO:0000256" key="2">
    <source>
        <dbReference type="SAM" id="Phobius"/>
    </source>
</evidence>
<organism evidence="3 4">
    <name type="scientific">Periconia digitata</name>
    <dbReference type="NCBI Taxonomy" id="1303443"/>
    <lineage>
        <taxon>Eukaryota</taxon>
        <taxon>Fungi</taxon>
        <taxon>Dikarya</taxon>
        <taxon>Ascomycota</taxon>
        <taxon>Pezizomycotina</taxon>
        <taxon>Dothideomycetes</taxon>
        <taxon>Pleosporomycetidae</taxon>
        <taxon>Pleosporales</taxon>
        <taxon>Massarineae</taxon>
        <taxon>Periconiaceae</taxon>
        <taxon>Periconia</taxon>
    </lineage>
</organism>
<comment type="caution">
    <text evidence="3">The sequence shown here is derived from an EMBL/GenBank/DDBJ whole genome shotgun (WGS) entry which is preliminary data.</text>
</comment>
<name>A0A9W4U6E3_9PLEO</name>